<dbReference type="SUPFAM" id="SSF52540">
    <property type="entry name" value="P-loop containing nucleoside triphosphate hydrolases"/>
    <property type="match status" value="1"/>
</dbReference>
<dbReference type="EnsemblPlants" id="Kaladp0011s0072.1.v1.1">
    <property type="protein sequence ID" value="Kaladp0011s0072.1.v1.1.CDS.1"/>
    <property type="gene ID" value="Kaladp0011s0072.v1.1"/>
</dbReference>
<dbReference type="GO" id="GO:0098542">
    <property type="term" value="P:defense response to other organism"/>
    <property type="evidence" value="ECO:0007669"/>
    <property type="project" value="TreeGrafter"/>
</dbReference>
<organism evidence="8 9">
    <name type="scientific">Kalanchoe fedtschenkoi</name>
    <name type="common">Lavender scallops</name>
    <name type="synonym">South American air plant</name>
    <dbReference type="NCBI Taxonomy" id="63787"/>
    <lineage>
        <taxon>Eukaryota</taxon>
        <taxon>Viridiplantae</taxon>
        <taxon>Streptophyta</taxon>
        <taxon>Embryophyta</taxon>
        <taxon>Tracheophyta</taxon>
        <taxon>Spermatophyta</taxon>
        <taxon>Magnoliopsida</taxon>
        <taxon>eudicotyledons</taxon>
        <taxon>Gunneridae</taxon>
        <taxon>Pentapetalae</taxon>
        <taxon>Saxifragales</taxon>
        <taxon>Crassulaceae</taxon>
        <taxon>Kalanchoe</taxon>
    </lineage>
</organism>
<protein>
    <submittedName>
        <fullName evidence="8">Uncharacterized protein</fullName>
    </submittedName>
</protein>
<dbReference type="Pfam" id="PF23598">
    <property type="entry name" value="LRR_14"/>
    <property type="match status" value="1"/>
</dbReference>
<evidence type="ECO:0000259" key="4">
    <source>
        <dbReference type="Pfam" id="PF00931"/>
    </source>
</evidence>
<sequence>MAEVVLQIVLEKLVAMASAEAQLLGSVRVQVHKLADDLEAMKAFLCDVKARCYHNGEAQQGFNVWVKQVREISYDTEDAIEEVMVRISPFRRSYLYLSQLKARHRLGSRIQDIRARIRAICERRSAFSLVDPGGAPSRCSSCLQGSVFSNQTDPRTGSLWIDEADTVGIDLTKEKLIKWLLEGESRLTAIFVIGMGGLGKTTLVKKAFDSHTVTGNFKHHAWVTVSKSFNEAELLRAALKGFMDADKAPVDPNKLQMMSNMELVEALRSYLQGERFIIVLDDIWGVNVWELLKFALPDSRCGSRIMITTRTGDVATYFEIPVRVHQLQPLPDKEAWTLFCMKTFRGDEHKGVCPKDLETMSLSILKKCGGLPLAIVAIGGMLSRKNKTMLEWRIVYDSLTAEFKSDKNLKGLWSILLLSYDDLPYYLKTCYLYLSIFPEDYLIKRMKLVRLWVVERFVEEKEGLTLEEVAEAYLNELVSRNMIQAVEVDHFNRVKSCRVHDIMREIIHLKSKEEALVEILDDRYVTSNTKARRLSIHDKFEGLIETNKRRPNLWSVLVFTTLTADSLLNRNFFKGYRLLRVVELERAPVCEFPDYLVDLIHLRYLSLRYTMISTLPESIGKLKNLEILDLKGTLVSTLPVGILQLKQLRQLRNYRISFGSSIYPESYGMTIPVGMGCLTKLQKLGSVEVYDNVSIIREMGKLNELRRLGLIGLRGDVGPDVCDTIETLSNLRALYISSQTSDLVVDLRSLSSPPQFLQRLFLKFGLQTLPTWINSLSYLTKLVLQYSNLILDPLAALQDLPSLVVLELRDAYNGKELCCAETGYPKLKKLHLNYLPNLESIKLRDGAMPELRELCLVTCDKLKMVPEGIENLKKLKDLLVWDMPSKFYHRIKRDQGEDFWKVQHVPTVAYIYMSRGGWVADHFTPRGSECPTLLNLQINPPMKYRSTHSDTK</sequence>
<dbReference type="Pfam" id="PF23559">
    <property type="entry name" value="WHD_DRP"/>
    <property type="match status" value="1"/>
</dbReference>
<dbReference type="Gene3D" id="3.80.10.10">
    <property type="entry name" value="Ribonuclease Inhibitor"/>
    <property type="match status" value="1"/>
</dbReference>
<proteinExistence type="predicted"/>
<evidence type="ECO:0000256" key="1">
    <source>
        <dbReference type="ARBA" id="ARBA00022737"/>
    </source>
</evidence>
<reference evidence="8" key="1">
    <citation type="submission" date="2021-01" db="UniProtKB">
        <authorList>
            <consortium name="EnsemblPlants"/>
        </authorList>
    </citation>
    <scope>IDENTIFICATION</scope>
</reference>
<dbReference type="SUPFAM" id="SSF52058">
    <property type="entry name" value="L domain-like"/>
    <property type="match status" value="1"/>
</dbReference>
<dbReference type="PANTHER" id="PTHR23155:SF1205">
    <property type="entry name" value="DISEASE RESISTANCE PROTEIN RPM1"/>
    <property type="match status" value="1"/>
</dbReference>
<dbReference type="InterPro" id="IPR044974">
    <property type="entry name" value="Disease_R_plants"/>
</dbReference>
<dbReference type="GO" id="GO:0043531">
    <property type="term" value="F:ADP binding"/>
    <property type="evidence" value="ECO:0007669"/>
    <property type="project" value="InterPro"/>
</dbReference>
<dbReference type="Gene3D" id="1.20.5.4130">
    <property type="match status" value="1"/>
</dbReference>
<dbReference type="Proteomes" id="UP000594263">
    <property type="component" value="Unplaced"/>
</dbReference>
<evidence type="ECO:0000313" key="9">
    <source>
        <dbReference type="Proteomes" id="UP000594263"/>
    </source>
</evidence>
<evidence type="ECO:0000313" key="8">
    <source>
        <dbReference type="EnsemblPlants" id="Kaladp0011s0072.1.v1.1.CDS.1"/>
    </source>
</evidence>
<dbReference type="InterPro" id="IPR032675">
    <property type="entry name" value="LRR_dom_sf"/>
</dbReference>
<evidence type="ECO:0000256" key="2">
    <source>
        <dbReference type="ARBA" id="ARBA00022741"/>
    </source>
</evidence>
<dbReference type="Pfam" id="PF00931">
    <property type="entry name" value="NB-ARC"/>
    <property type="match status" value="1"/>
</dbReference>
<feature type="domain" description="Disease resistance protein winged helix" evidence="6">
    <location>
        <begin position="436"/>
        <end position="507"/>
    </location>
</feature>
<dbReference type="InterPro" id="IPR038005">
    <property type="entry name" value="RX-like_CC"/>
</dbReference>
<dbReference type="Pfam" id="PF18052">
    <property type="entry name" value="Rx_N"/>
    <property type="match status" value="1"/>
</dbReference>
<evidence type="ECO:0000256" key="3">
    <source>
        <dbReference type="ARBA" id="ARBA00022821"/>
    </source>
</evidence>
<dbReference type="InterPro" id="IPR042197">
    <property type="entry name" value="Apaf_helical"/>
</dbReference>
<dbReference type="Gene3D" id="3.40.50.300">
    <property type="entry name" value="P-loop containing nucleotide triphosphate hydrolases"/>
    <property type="match status" value="1"/>
</dbReference>
<keyword evidence="3" id="KW-0611">Plant defense</keyword>
<dbReference type="Gramene" id="Kaladp0011s0072.1.v1.1">
    <property type="protein sequence ID" value="Kaladp0011s0072.1.v1.1.CDS.1"/>
    <property type="gene ID" value="Kaladp0011s0072.v1.1"/>
</dbReference>
<dbReference type="CDD" id="cd14798">
    <property type="entry name" value="RX-CC_like"/>
    <property type="match status" value="1"/>
</dbReference>
<dbReference type="InterPro" id="IPR036388">
    <property type="entry name" value="WH-like_DNA-bd_sf"/>
</dbReference>
<feature type="domain" description="NB-ARC" evidence="4">
    <location>
        <begin position="172"/>
        <end position="346"/>
    </location>
</feature>
<name>A0A7N0SWU1_KALFE</name>
<dbReference type="Gene3D" id="1.10.10.10">
    <property type="entry name" value="Winged helix-like DNA-binding domain superfamily/Winged helix DNA-binding domain"/>
    <property type="match status" value="1"/>
</dbReference>
<accession>A0A7N0SWU1</accession>
<evidence type="ECO:0000259" key="7">
    <source>
        <dbReference type="Pfam" id="PF23598"/>
    </source>
</evidence>
<dbReference type="OMA" id="MLEWRIV"/>
<dbReference type="InterPro" id="IPR027417">
    <property type="entry name" value="P-loop_NTPase"/>
</dbReference>
<evidence type="ECO:0000259" key="5">
    <source>
        <dbReference type="Pfam" id="PF18052"/>
    </source>
</evidence>
<feature type="domain" description="Disease resistance N-terminal" evidence="5">
    <location>
        <begin position="5"/>
        <end position="88"/>
    </location>
</feature>
<dbReference type="InterPro" id="IPR055414">
    <property type="entry name" value="LRR_R13L4/SHOC2-like"/>
</dbReference>
<dbReference type="InterPro" id="IPR058922">
    <property type="entry name" value="WHD_DRP"/>
</dbReference>
<dbReference type="PANTHER" id="PTHR23155">
    <property type="entry name" value="DISEASE RESISTANCE PROTEIN RP"/>
    <property type="match status" value="1"/>
</dbReference>
<dbReference type="InterPro" id="IPR002182">
    <property type="entry name" value="NB-ARC"/>
</dbReference>
<dbReference type="PRINTS" id="PR00364">
    <property type="entry name" value="DISEASERSIST"/>
</dbReference>
<evidence type="ECO:0000259" key="6">
    <source>
        <dbReference type="Pfam" id="PF23559"/>
    </source>
</evidence>
<feature type="domain" description="Disease resistance R13L4/SHOC-2-like LRR" evidence="7">
    <location>
        <begin position="573"/>
        <end position="880"/>
    </location>
</feature>
<keyword evidence="1" id="KW-0677">Repeat</keyword>
<dbReference type="Gene3D" id="1.10.8.430">
    <property type="entry name" value="Helical domain of apoptotic protease-activating factors"/>
    <property type="match status" value="1"/>
</dbReference>
<dbReference type="InterPro" id="IPR041118">
    <property type="entry name" value="Rx_N"/>
</dbReference>
<dbReference type="FunFam" id="1.10.10.10:FF:000322">
    <property type="entry name" value="Probable disease resistance protein At1g63360"/>
    <property type="match status" value="1"/>
</dbReference>
<keyword evidence="9" id="KW-1185">Reference proteome</keyword>
<dbReference type="AlphaFoldDB" id="A0A7N0SWU1"/>
<dbReference type="FunFam" id="3.40.50.300:FF:001091">
    <property type="entry name" value="Probable disease resistance protein At1g61300"/>
    <property type="match status" value="1"/>
</dbReference>
<keyword evidence="2" id="KW-0547">Nucleotide-binding</keyword>